<dbReference type="AlphaFoldDB" id="A0A6A6NPS3"/>
<dbReference type="EMBL" id="MU001697">
    <property type="protein sequence ID" value="KAF2453404.1"/>
    <property type="molecule type" value="Genomic_DNA"/>
</dbReference>
<sequence length="174" mass="19399">MCDAVELPRPASSRVRQSARLMRRAPNCSGVNLEPCRSPPQRRTLHGRSRAPDGDESRPIAAPLRQRLLIITNPATGCSSPHAMLPRRATSQYRRAVAQHPNPHLCLCAESRARQLLFARKPVARSTARPRTPARVENTRPQSRIREWWPQVALLAGLSSRSWRGRIPASSAQG</sequence>
<proteinExistence type="predicted"/>
<evidence type="ECO:0000313" key="2">
    <source>
        <dbReference type="EMBL" id="KAF2453404.1"/>
    </source>
</evidence>
<reference evidence="2" key="1">
    <citation type="journal article" date="2020" name="Stud. Mycol.">
        <title>101 Dothideomycetes genomes: a test case for predicting lifestyles and emergence of pathogens.</title>
        <authorList>
            <person name="Haridas S."/>
            <person name="Albert R."/>
            <person name="Binder M."/>
            <person name="Bloem J."/>
            <person name="Labutti K."/>
            <person name="Salamov A."/>
            <person name="Andreopoulos B."/>
            <person name="Baker S."/>
            <person name="Barry K."/>
            <person name="Bills G."/>
            <person name="Bluhm B."/>
            <person name="Cannon C."/>
            <person name="Castanera R."/>
            <person name="Culley D."/>
            <person name="Daum C."/>
            <person name="Ezra D."/>
            <person name="Gonzalez J."/>
            <person name="Henrissat B."/>
            <person name="Kuo A."/>
            <person name="Liang C."/>
            <person name="Lipzen A."/>
            <person name="Lutzoni F."/>
            <person name="Magnuson J."/>
            <person name="Mondo S."/>
            <person name="Nolan M."/>
            <person name="Ohm R."/>
            <person name="Pangilinan J."/>
            <person name="Park H.-J."/>
            <person name="Ramirez L."/>
            <person name="Alfaro M."/>
            <person name="Sun H."/>
            <person name="Tritt A."/>
            <person name="Yoshinaga Y."/>
            <person name="Zwiers L.-H."/>
            <person name="Turgeon B."/>
            <person name="Goodwin S."/>
            <person name="Spatafora J."/>
            <person name="Crous P."/>
            <person name="Grigoriev I."/>
        </authorList>
    </citation>
    <scope>NUCLEOTIDE SEQUENCE</scope>
    <source>
        <strain evidence="2">ATCC 16933</strain>
    </source>
</reference>
<protein>
    <submittedName>
        <fullName evidence="2">Uncharacterized protein</fullName>
    </submittedName>
</protein>
<feature type="region of interest" description="Disordered" evidence="1">
    <location>
        <begin position="30"/>
        <end position="59"/>
    </location>
</feature>
<accession>A0A6A6NPS3</accession>
<keyword evidence="3" id="KW-1185">Reference proteome</keyword>
<evidence type="ECO:0000256" key="1">
    <source>
        <dbReference type="SAM" id="MobiDB-lite"/>
    </source>
</evidence>
<name>A0A6A6NPS3_9PEZI</name>
<evidence type="ECO:0000313" key="3">
    <source>
        <dbReference type="Proteomes" id="UP000799766"/>
    </source>
</evidence>
<organism evidence="2 3">
    <name type="scientific">Lineolata rhizophorae</name>
    <dbReference type="NCBI Taxonomy" id="578093"/>
    <lineage>
        <taxon>Eukaryota</taxon>
        <taxon>Fungi</taxon>
        <taxon>Dikarya</taxon>
        <taxon>Ascomycota</taxon>
        <taxon>Pezizomycotina</taxon>
        <taxon>Dothideomycetes</taxon>
        <taxon>Dothideomycetes incertae sedis</taxon>
        <taxon>Lineolatales</taxon>
        <taxon>Lineolataceae</taxon>
        <taxon>Lineolata</taxon>
    </lineage>
</organism>
<gene>
    <name evidence="2" type="ORF">BDY21DRAFT_124127</name>
</gene>
<dbReference type="Proteomes" id="UP000799766">
    <property type="component" value="Unassembled WGS sequence"/>
</dbReference>